<evidence type="ECO:0000313" key="2">
    <source>
        <dbReference type="EMBL" id="KAK2095019.1"/>
    </source>
</evidence>
<feature type="region of interest" description="Disordered" evidence="1">
    <location>
        <begin position="1"/>
        <end position="60"/>
    </location>
</feature>
<proteinExistence type="predicted"/>
<accession>A0ABQ9UDZ6</accession>
<feature type="non-terminal residue" evidence="2">
    <location>
        <position position="1"/>
    </location>
</feature>
<feature type="compositionally biased region" description="Basic residues" evidence="1">
    <location>
        <begin position="7"/>
        <end position="18"/>
    </location>
</feature>
<dbReference type="EMBL" id="JASSZA010000013">
    <property type="protein sequence ID" value="KAK2095019.1"/>
    <property type="molecule type" value="Genomic_DNA"/>
</dbReference>
<feature type="non-terminal residue" evidence="2">
    <location>
        <position position="128"/>
    </location>
</feature>
<name>A0ABQ9UDZ6_SAGOE</name>
<keyword evidence="3" id="KW-1185">Reference proteome</keyword>
<feature type="compositionally biased region" description="Polar residues" evidence="1">
    <location>
        <begin position="46"/>
        <end position="56"/>
    </location>
</feature>
<gene>
    <name evidence="2" type="ORF">P7K49_026435</name>
</gene>
<organism evidence="2 3">
    <name type="scientific">Saguinus oedipus</name>
    <name type="common">Cotton-top tamarin</name>
    <name type="synonym">Oedipomidas oedipus</name>
    <dbReference type="NCBI Taxonomy" id="9490"/>
    <lineage>
        <taxon>Eukaryota</taxon>
        <taxon>Metazoa</taxon>
        <taxon>Chordata</taxon>
        <taxon>Craniata</taxon>
        <taxon>Vertebrata</taxon>
        <taxon>Euteleostomi</taxon>
        <taxon>Mammalia</taxon>
        <taxon>Eutheria</taxon>
        <taxon>Euarchontoglires</taxon>
        <taxon>Primates</taxon>
        <taxon>Haplorrhini</taxon>
        <taxon>Platyrrhini</taxon>
        <taxon>Cebidae</taxon>
        <taxon>Callitrichinae</taxon>
        <taxon>Saguinus</taxon>
    </lineage>
</organism>
<feature type="region of interest" description="Disordered" evidence="1">
    <location>
        <begin position="91"/>
        <end position="128"/>
    </location>
</feature>
<evidence type="ECO:0000313" key="3">
    <source>
        <dbReference type="Proteomes" id="UP001266305"/>
    </source>
</evidence>
<evidence type="ECO:0000256" key="1">
    <source>
        <dbReference type="SAM" id="MobiDB-lite"/>
    </source>
</evidence>
<dbReference type="Proteomes" id="UP001266305">
    <property type="component" value="Unassembled WGS sequence"/>
</dbReference>
<feature type="compositionally biased region" description="Low complexity" evidence="1">
    <location>
        <begin position="117"/>
        <end position="128"/>
    </location>
</feature>
<sequence>PVNPPRPFKHSERRRRSQRLATLPMPDDSVEKVSSLSPATDGKVFSISSQNQQESSVPEVPDVAHLPLEKLGPCLPLDLSRGSEVTVPLASDSSYHNECPRAEKEDTQMLPNPSSKAIADGRGAPAAA</sequence>
<feature type="compositionally biased region" description="Basic and acidic residues" evidence="1">
    <location>
        <begin position="98"/>
        <end position="107"/>
    </location>
</feature>
<reference evidence="2 3" key="1">
    <citation type="submission" date="2023-05" db="EMBL/GenBank/DDBJ databases">
        <title>B98-5 Cell Line De Novo Hybrid Assembly: An Optical Mapping Approach.</title>
        <authorList>
            <person name="Kananen K."/>
            <person name="Auerbach J.A."/>
            <person name="Kautto E."/>
            <person name="Blachly J.S."/>
        </authorList>
    </citation>
    <scope>NUCLEOTIDE SEQUENCE [LARGE SCALE GENOMIC DNA]</scope>
    <source>
        <strain evidence="2">B95-8</strain>
        <tissue evidence="2">Cell line</tissue>
    </source>
</reference>
<comment type="caution">
    <text evidence="2">The sequence shown here is derived from an EMBL/GenBank/DDBJ whole genome shotgun (WGS) entry which is preliminary data.</text>
</comment>
<protein>
    <submittedName>
        <fullName evidence="2">Uncharacterized protein</fullName>
    </submittedName>
</protein>